<dbReference type="EMBL" id="DYXE01000089">
    <property type="protein sequence ID" value="HJH50861.1"/>
    <property type="molecule type" value="Genomic_DNA"/>
</dbReference>
<evidence type="ECO:0000256" key="2">
    <source>
        <dbReference type="ARBA" id="ARBA00011123"/>
    </source>
</evidence>
<dbReference type="GO" id="GO:0006450">
    <property type="term" value="P:regulation of translational fidelity"/>
    <property type="evidence" value="ECO:0007669"/>
    <property type="project" value="InterPro"/>
</dbReference>
<evidence type="ECO:0000256" key="4">
    <source>
        <dbReference type="ARBA" id="ARBA00047380"/>
    </source>
</evidence>
<organism evidence="7 8">
    <name type="scientific">Merdimonas faecis</name>
    <dbReference type="NCBI Taxonomy" id="1653435"/>
    <lineage>
        <taxon>Bacteria</taxon>
        <taxon>Bacillati</taxon>
        <taxon>Bacillota</taxon>
        <taxon>Clostridia</taxon>
        <taxon>Lachnospirales</taxon>
        <taxon>Lachnospiraceae</taxon>
        <taxon>Merdimonas</taxon>
    </lineage>
</organism>
<protein>
    <recommendedName>
        <fullName evidence="6">Aspartyl/glutamyl-tRNA(Asn/Gln) amidotransferase subunit C</fullName>
        <shortName evidence="6">Asp/Glu-ADT subunit C</shortName>
        <ecNumber evidence="6">6.3.5.-</ecNumber>
    </recommendedName>
</protein>
<dbReference type="NCBIfam" id="TIGR00135">
    <property type="entry name" value="gatC"/>
    <property type="match status" value="1"/>
</dbReference>
<name>A0A9D2W040_9FIRM</name>
<comment type="subunit">
    <text evidence="2 6">Heterotrimer of A, B and C subunits.</text>
</comment>
<dbReference type="PANTHER" id="PTHR15004">
    <property type="entry name" value="GLUTAMYL-TRNA(GLN) AMIDOTRANSFERASE SUBUNIT C, MITOCHONDRIAL"/>
    <property type="match status" value="1"/>
</dbReference>
<evidence type="ECO:0000313" key="8">
    <source>
        <dbReference type="Proteomes" id="UP000813420"/>
    </source>
</evidence>
<proteinExistence type="inferred from homology"/>
<keyword evidence="6" id="KW-0067">ATP-binding</keyword>
<dbReference type="Pfam" id="PF02686">
    <property type="entry name" value="GatC"/>
    <property type="match status" value="1"/>
</dbReference>
<dbReference type="GO" id="GO:0050567">
    <property type="term" value="F:glutaminyl-tRNA synthase (glutamine-hydrolyzing) activity"/>
    <property type="evidence" value="ECO:0007669"/>
    <property type="project" value="UniProtKB-UniRule"/>
</dbReference>
<dbReference type="OrthoDB" id="9813938at2"/>
<comment type="function">
    <text evidence="3 6">Allows the formation of correctly charged Asn-tRNA(Asn) or Gln-tRNA(Gln) through the transamidation of misacylated Asp-tRNA(Asn) or Glu-tRNA(Gln) in organisms which lack either or both of asparaginyl-tRNA or glutaminyl-tRNA synthetases. The reaction takes place in the presence of glutamine and ATP through an activated phospho-Asp-tRNA(Asn) or phospho-Glu-tRNA(Gln).</text>
</comment>
<dbReference type="AlphaFoldDB" id="A0A9D2W040"/>
<comment type="catalytic activity">
    <reaction evidence="4 6">
        <text>L-aspartyl-tRNA(Asn) + L-glutamine + ATP + H2O = L-asparaginyl-tRNA(Asn) + L-glutamate + ADP + phosphate + 2 H(+)</text>
        <dbReference type="Rhea" id="RHEA:14513"/>
        <dbReference type="Rhea" id="RHEA-COMP:9674"/>
        <dbReference type="Rhea" id="RHEA-COMP:9677"/>
        <dbReference type="ChEBI" id="CHEBI:15377"/>
        <dbReference type="ChEBI" id="CHEBI:15378"/>
        <dbReference type="ChEBI" id="CHEBI:29985"/>
        <dbReference type="ChEBI" id="CHEBI:30616"/>
        <dbReference type="ChEBI" id="CHEBI:43474"/>
        <dbReference type="ChEBI" id="CHEBI:58359"/>
        <dbReference type="ChEBI" id="CHEBI:78515"/>
        <dbReference type="ChEBI" id="CHEBI:78516"/>
        <dbReference type="ChEBI" id="CHEBI:456216"/>
    </reaction>
</comment>
<comment type="catalytic activity">
    <reaction evidence="5 6">
        <text>L-glutamyl-tRNA(Gln) + L-glutamine + ATP + H2O = L-glutaminyl-tRNA(Gln) + L-glutamate + ADP + phosphate + H(+)</text>
        <dbReference type="Rhea" id="RHEA:17521"/>
        <dbReference type="Rhea" id="RHEA-COMP:9681"/>
        <dbReference type="Rhea" id="RHEA-COMP:9684"/>
        <dbReference type="ChEBI" id="CHEBI:15377"/>
        <dbReference type="ChEBI" id="CHEBI:15378"/>
        <dbReference type="ChEBI" id="CHEBI:29985"/>
        <dbReference type="ChEBI" id="CHEBI:30616"/>
        <dbReference type="ChEBI" id="CHEBI:43474"/>
        <dbReference type="ChEBI" id="CHEBI:58359"/>
        <dbReference type="ChEBI" id="CHEBI:78520"/>
        <dbReference type="ChEBI" id="CHEBI:78521"/>
        <dbReference type="ChEBI" id="CHEBI:456216"/>
    </reaction>
</comment>
<evidence type="ECO:0000313" key="7">
    <source>
        <dbReference type="EMBL" id="HJH50861.1"/>
    </source>
</evidence>
<gene>
    <name evidence="6 7" type="primary">gatC</name>
    <name evidence="7" type="ORF">K8V39_11460</name>
</gene>
<accession>A0A9D2W040</accession>
<dbReference type="GO" id="GO:0006412">
    <property type="term" value="P:translation"/>
    <property type="evidence" value="ECO:0007669"/>
    <property type="project" value="UniProtKB-UniRule"/>
</dbReference>
<dbReference type="Proteomes" id="UP000813420">
    <property type="component" value="Unassembled WGS sequence"/>
</dbReference>
<dbReference type="Gene3D" id="1.10.20.60">
    <property type="entry name" value="Glu-tRNAGln amidotransferase C subunit, N-terminal domain"/>
    <property type="match status" value="1"/>
</dbReference>
<keyword evidence="6" id="KW-0436">Ligase</keyword>
<keyword evidence="6" id="KW-0648">Protein biosynthesis</keyword>
<dbReference type="PANTHER" id="PTHR15004:SF0">
    <property type="entry name" value="GLUTAMYL-TRNA(GLN) AMIDOTRANSFERASE SUBUNIT C, MITOCHONDRIAL"/>
    <property type="match status" value="1"/>
</dbReference>
<evidence type="ECO:0000256" key="1">
    <source>
        <dbReference type="ARBA" id="ARBA00010757"/>
    </source>
</evidence>
<evidence type="ECO:0000256" key="6">
    <source>
        <dbReference type="HAMAP-Rule" id="MF_00122"/>
    </source>
</evidence>
<dbReference type="HAMAP" id="MF_00122">
    <property type="entry name" value="GatC"/>
    <property type="match status" value="1"/>
</dbReference>
<comment type="similarity">
    <text evidence="1 6">Belongs to the GatC family.</text>
</comment>
<dbReference type="SUPFAM" id="SSF141000">
    <property type="entry name" value="Glu-tRNAGln amidotransferase C subunit"/>
    <property type="match status" value="1"/>
</dbReference>
<comment type="caution">
    <text evidence="7">The sequence shown here is derived from an EMBL/GenBank/DDBJ whole genome shotgun (WGS) entry which is preliminary data.</text>
</comment>
<dbReference type="GO" id="GO:0005524">
    <property type="term" value="F:ATP binding"/>
    <property type="evidence" value="ECO:0007669"/>
    <property type="project" value="UniProtKB-KW"/>
</dbReference>
<dbReference type="EC" id="6.3.5.-" evidence="6"/>
<evidence type="ECO:0000256" key="5">
    <source>
        <dbReference type="ARBA" id="ARBA00047913"/>
    </source>
</evidence>
<dbReference type="InterPro" id="IPR003837">
    <property type="entry name" value="GatC"/>
</dbReference>
<dbReference type="RefSeq" id="WP_070087621.1">
    <property type="nucleotide sequence ID" value="NZ_CABMJS010000005.1"/>
</dbReference>
<evidence type="ECO:0000256" key="3">
    <source>
        <dbReference type="ARBA" id="ARBA00024799"/>
    </source>
</evidence>
<reference evidence="7" key="2">
    <citation type="submission" date="2021-09" db="EMBL/GenBank/DDBJ databases">
        <authorList>
            <person name="Gilroy R."/>
        </authorList>
    </citation>
    <scope>NUCLEOTIDE SEQUENCE</scope>
    <source>
        <strain evidence="7">USAMLcec4-12693</strain>
    </source>
</reference>
<dbReference type="InterPro" id="IPR036113">
    <property type="entry name" value="Asp/Glu-ADT_sf_sub_c"/>
</dbReference>
<keyword evidence="6" id="KW-0547">Nucleotide-binding</keyword>
<dbReference type="GO" id="GO:0070681">
    <property type="term" value="P:glutaminyl-tRNAGln biosynthesis via transamidation"/>
    <property type="evidence" value="ECO:0007669"/>
    <property type="project" value="TreeGrafter"/>
</dbReference>
<reference evidence="7" key="1">
    <citation type="journal article" date="2021" name="PeerJ">
        <title>Extensive microbial diversity within the chicken gut microbiome revealed by metagenomics and culture.</title>
        <authorList>
            <person name="Gilroy R."/>
            <person name="Ravi A."/>
            <person name="Getino M."/>
            <person name="Pursley I."/>
            <person name="Horton D.L."/>
            <person name="Alikhan N.F."/>
            <person name="Baker D."/>
            <person name="Gharbi K."/>
            <person name="Hall N."/>
            <person name="Watson M."/>
            <person name="Adriaenssens E.M."/>
            <person name="Foster-Nyarko E."/>
            <person name="Jarju S."/>
            <person name="Secka A."/>
            <person name="Antonio M."/>
            <person name="Oren A."/>
            <person name="Chaudhuri R.R."/>
            <person name="La Ragione R."/>
            <person name="Hildebrand F."/>
            <person name="Pallen M.J."/>
        </authorList>
    </citation>
    <scope>NUCLEOTIDE SEQUENCE</scope>
    <source>
        <strain evidence="7">USAMLcec4-12693</strain>
    </source>
</reference>
<sequence length="97" mass="10890">MAEKISDEMIEYVGILAKLELSGREKEEARADMEKMLNYIDTLNELDTEGIQPMSHVFPVQNVFRDDVVENGDGSRGTLSNAPLSKDNCFKVPKTII</sequence>